<gene>
    <name evidence="2" type="primary">ppx1</name>
    <name evidence="2" type="ORF">GCM10010989_27600</name>
</gene>
<reference evidence="2 3" key="1">
    <citation type="journal article" date="2014" name="Int. J. Syst. Evol. Microbiol.">
        <title>Complete genome sequence of Corynebacterium casei LMG S-19264T (=DSM 44701T), isolated from a smear-ripened cheese.</title>
        <authorList>
            <consortium name="US DOE Joint Genome Institute (JGI-PGF)"/>
            <person name="Walter F."/>
            <person name="Albersmeier A."/>
            <person name="Kalinowski J."/>
            <person name="Ruckert C."/>
        </authorList>
    </citation>
    <scope>NUCLEOTIDE SEQUENCE [LARGE SCALE GENOMIC DNA]</scope>
    <source>
        <strain evidence="2 3">CGMCC 1.15358</strain>
    </source>
</reference>
<dbReference type="PANTHER" id="PTHR30005">
    <property type="entry name" value="EXOPOLYPHOSPHATASE"/>
    <property type="match status" value="1"/>
</dbReference>
<feature type="domain" description="Ppx/GppA phosphatase N-terminal" evidence="1">
    <location>
        <begin position="42"/>
        <end position="311"/>
    </location>
</feature>
<dbReference type="Gene3D" id="1.10.3210.10">
    <property type="entry name" value="Hypothetical protein af1432"/>
    <property type="match status" value="1"/>
</dbReference>
<dbReference type="Gene3D" id="3.30.420.40">
    <property type="match status" value="1"/>
</dbReference>
<dbReference type="AlphaFoldDB" id="A0A916YMG9"/>
<keyword evidence="3" id="KW-1185">Reference proteome</keyword>
<dbReference type="CDD" id="cd24052">
    <property type="entry name" value="ASKHA_NBD_HpPPX-GppA-like"/>
    <property type="match status" value="1"/>
</dbReference>
<dbReference type="RefSeq" id="WP_066762643.1">
    <property type="nucleotide sequence ID" value="NZ_BMIO01000010.1"/>
</dbReference>
<dbReference type="GO" id="GO:0016462">
    <property type="term" value="F:pyrophosphatase activity"/>
    <property type="evidence" value="ECO:0007669"/>
    <property type="project" value="TreeGrafter"/>
</dbReference>
<protein>
    <submittedName>
        <fullName evidence="2">Exopolyphosphatase</fullName>
    </submittedName>
</protein>
<dbReference type="SUPFAM" id="SSF53067">
    <property type="entry name" value="Actin-like ATPase domain"/>
    <property type="match status" value="2"/>
</dbReference>
<dbReference type="PANTHER" id="PTHR30005:SF0">
    <property type="entry name" value="RETROGRADE REGULATION PROTEIN 2"/>
    <property type="match status" value="1"/>
</dbReference>
<dbReference type="InterPro" id="IPR003695">
    <property type="entry name" value="Ppx_GppA_N"/>
</dbReference>
<dbReference type="Pfam" id="PF02541">
    <property type="entry name" value="Ppx-GppA"/>
    <property type="match status" value="1"/>
</dbReference>
<name>A0A916YMG9_9SPHN</name>
<dbReference type="Gene3D" id="3.30.420.150">
    <property type="entry name" value="Exopolyphosphatase. Domain 2"/>
    <property type="match status" value="1"/>
</dbReference>
<dbReference type="InterPro" id="IPR043129">
    <property type="entry name" value="ATPase_NBD"/>
</dbReference>
<evidence type="ECO:0000313" key="2">
    <source>
        <dbReference type="EMBL" id="GGD51953.1"/>
    </source>
</evidence>
<sequence length="527" mass="56986">MRGSKSSYRRRIENSWTTDDSKRAIIDIGSNTVRMVVYGGSPRAPQILANEKVTARLGRELSETGRMADEAVELALEGLGRFALILKDLRIDDVETVATAAVREAENGPEFIAKLEEMGFTVRVISGEEEARTSALGVLGAFPGKSGVVADLGGGSLELISISPQGPGEGGTAPLGTLRLAALRDSGDEKFQSRVGKALKKTGWQDAVGGNLYLVGGTWRTMAILAMRLQGHPLSDPHGLQIDAGTAMKLAKRTAKAAPEELRVIPRVSAMRSQILPYAAALLVCLLKILKPDNLVFSAWGLREGLLYQRLTDAERGRDPLLAGISLFAGQNGTPPTLATRIAAWTMDAIAPTRSSSERLRLAATMLALASLQVEPNLRLKQAVDWALYKRWLDIDDTGRAMMAMTVLANAGECEWPPMLAELAPDEKLAEARVWGLAIRLCRRLGLQSRASLQATRLRIVGKSLILAFNESHAALAVSQARKDLRNLADCLDLDHEVRIMDDASFAAFRDEAVVSGQSYREVTGAK</sequence>
<dbReference type="EMBL" id="BMIO01000010">
    <property type="protein sequence ID" value="GGD51953.1"/>
    <property type="molecule type" value="Genomic_DNA"/>
</dbReference>
<evidence type="ECO:0000313" key="3">
    <source>
        <dbReference type="Proteomes" id="UP000598997"/>
    </source>
</evidence>
<dbReference type="InterPro" id="IPR050273">
    <property type="entry name" value="GppA/Ppx_hydrolase"/>
</dbReference>
<comment type="caution">
    <text evidence="2">The sequence shown here is derived from an EMBL/GenBank/DDBJ whole genome shotgun (WGS) entry which is preliminary data.</text>
</comment>
<dbReference type="Proteomes" id="UP000598997">
    <property type="component" value="Unassembled WGS sequence"/>
</dbReference>
<evidence type="ECO:0000259" key="1">
    <source>
        <dbReference type="Pfam" id="PF02541"/>
    </source>
</evidence>
<accession>A0A916YMG9</accession>
<proteinExistence type="predicted"/>
<organism evidence="2 3">
    <name type="scientific">Croceicoccus pelagius</name>
    <dbReference type="NCBI Taxonomy" id="1703341"/>
    <lineage>
        <taxon>Bacteria</taxon>
        <taxon>Pseudomonadati</taxon>
        <taxon>Pseudomonadota</taxon>
        <taxon>Alphaproteobacteria</taxon>
        <taxon>Sphingomonadales</taxon>
        <taxon>Erythrobacteraceae</taxon>
        <taxon>Croceicoccus</taxon>
    </lineage>
</organism>